<dbReference type="InterPro" id="IPR012296">
    <property type="entry name" value="Nuclease_put_TT1808"/>
</dbReference>
<dbReference type="PANTHER" id="PTHR35400">
    <property type="entry name" value="SLR1083 PROTEIN"/>
    <property type="match status" value="1"/>
</dbReference>
<dbReference type="Pfam" id="PF05685">
    <property type="entry name" value="Uma2"/>
    <property type="match status" value="1"/>
</dbReference>
<sequence length="192" mass="21047">MTAAPALEPSTWHELVEAWRNVQLPGKGWRAEIIEGVIVMTPPPGKPHNKVNSRVIKALARVILDEWELATALGVVIPATGDTYEPDLAVVPREVLDADPPGDPVVADQLLLAVEITSWSNAKTDRETKLRGYALGGVPLYLLIDRFRAGGPSVLLYSNPESGSYRELSCVPFDKPVELPDPFNLTLETRDF</sequence>
<dbReference type="STRING" id="418495.SAMN05216215_102288"/>
<keyword evidence="2" id="KW-0255">Endonuclease</keyword>
<organism evidence="2 3">
    <name type="scientific">Saccharopolyspora shandongensis</name>
    <dbReference type="NCBI Taxonomy" id="418495"/>
    <lineage>
        <taxon>Bacteria</taxon>
        <taxon>Bacillati</taxon>
        <taxon>Actinomycetota</taxon>
        <taxon>Actinomycetes</taxon>
        <taxon>Pseudonocardiales</taxon>
        <taxon>Pseudonocardiaceae</taxon>
        <taxon>Saccharopolyspora</taxon>
    </lineage>
</organism>
<reference evidence="3" key="1">
    <citation type="submission" date="2016-10" db="EMBL/GenBank/DDBJ databases">
        <authorList>
            <person name="Varghese N."/>
            <person name="Submissions S."/>
        </authorList>
    </citation>
    <scope>NUCLEOTIDE SEQUENCE [LARGE SCALE GENOMIC DNA]</scope>
    <source>
        <strain evidence="3">CGMCC 4.3530</strain>
    </source>
</reference>
<dbReference type="AlphaFoldDB" id="A0A1H3IB19"/>
<name>A0A1H3IB19_9PSEU</name>
<keyword evidence="2" id="KW-0378">Hydrolase</keyword>
<protein>
    <submittedName>
        <fullName evidence="2">Endonuclease, Uma2 family (Restriction endonuclease fold)</fullName>
    </submittedName>
</protein>
<gene>
    <name evidence="2" type="ORF">SAMN05216215_102288</name>
</gene>
<dbReference type="SUPFAM" id="SSF52980">
    <property type="entry name" value="Restriction endonuclease-like"/>
    <property type="match status" value="1"/>
</dbReference>
<dbReference type="GO" id="GO:0004519">
    <property type="term" value="F:endonuclease activity"/>
    <property type="evidence" value="ECO:0007669"/>
    <property type="project" value="UniProtKB-KW"/>
</dbReference>
<dbReference type="InterPro" id="IPR008538">
    <property type="entry name" value="Uma2"/>
</dbReference>
<keyword evidence="2" id="KW-0540">Nuclease</keyword>
<keyword evidence="3" id="KW-1185">Reference proteome</keyword>
<evidence type="ECO:0000313" key="2">
    <source>
        <dbReference type="EMBL" id="SDY24298.1"/>
    </source>
</evidence>
<dbReference type="Proteomes" id="UP000199529">
    <property type="component" value="Unassembled WGS sequence"/>
</dbReference>
<dbReference type="InterPro" id="IPR011335">
    <property type="entry name" value="Restrct_endonuc-II-like"/>
</dbReference>
<dbReference type="PANTHER" id="PTHR35400:SF3">
    <property type="entry name" value="SLL1072 PROTEIN"/>
    <property type="match status" value="1"/>
</dbReference>
<accession>A0A1H3IB19</accession>
<dbReference type="OrthoDB" id="3615205at2"/>
<evidence type="ECO:0000313" key="3">
    <source>
        <dbReference type="Proteomes" id="UP000199529"/>
    </source>
</evidence>
<feature type="domain" description="Putative restriction endonuclease" evidence="1">
    <location>
        <begin position="23"/>
        <end position="187"/>
    </location>
</feature>
<proteinExistence type="predicted"/>
<dbReference type="CDD" id="cd06260">
    <property type="entry name" value="DUF820-like"/>
    <property type="match status" value="1"/>
</dbReference>
<dbReference type="Gene3D" id="3.90.1570.10">
    <property type="entry name" value="tt1808, chain A"/>
    <property type="match status" value="1"/>
</dbReference>
<dbReference type="EMBL" id="FNOK01000022">
    <property type="protein sequence ID" value="SDY24298.1"/>
    <property type="molecule type" value="Genomic_DNA"/>
</dbReference>
<evidence type="ECO:0000259" key="1">
    <source>
        <dbReference type="Pfam" id="PF05685"/>
    </source>
</evidence>